<protein>
    <submittedName>
        <fullName evidence="1">Uncharacterized protein</fullName>
    </submittedName>
</protein>
<accession>A0A9C7UUF5</accession>
<reference evidence="1" key="1">
    <citation type="journal article" date="2022" name="Proc. Natl. Acad. Sci. U.S.A.">
        <title>Life cycle and functional genomics of the unicellular red alga Galdieria for elucidating algal and plant evolution and industrial use.</title>
        <authorList>
            <person name="Hirooka S."/>
            <person name="Itabashi T."/>
            <person name="Ichinose T.M."/>
            <person name="Onuma R."/>
            <person name="Fujiwara T."/>
            <person name="Yamashita S."/>
            <person name="Jong L.W."/>
            <person name="Tomita R."/>
            <person name="Iwane A.H."/>
            <person name="Miyagishima S.Y."/>
        </authorList>
    </citation>
    <scope>NUCLEOTIDE SEQUENCE</scope>
    <source>
        <strain evidence="1">NBRC 102759</strain>
    </source>
</reference>
<name>A0A9C7UUF5_9RHOD</name>
<sequence>MRINPLLRSDGSPERREGEAFIWDCSFVRFQYSIRDSNGFIKEEYFGFGQLYLSLFRLVFIWKPACSPQLQALELDLSGIFEETIQQELFGPPVFRASVNEHRRDEACSDFGSLEFSCFHTQDEGKTYQVIQYVLEMARISSCIFPSSNEDNHDTCLALLDPDNPQFIYLFHR</sequence>
<organism evidence="1 2">
    <name type="scientific">Galdieria partita</name>
    <dbReference type="NCBI Taxonomy" id="83374"/>
    <lineage>
        <taxon>Eukaryota</taxon>
        <taxon>Rhodophyta</taxon>
        <taxon>Bangiophyceae</taxon>
        <taxon>Galdieriales</taxon>
        <taxon>Galdieriaceae</taxon>
        <taxon>Galdieria</taxon>
    </lineage>
</organism>
<comment type="caution">
    <text evidence="1">The sequence shown here is derived from an EMBL/GenBank/DDBJ whole genome shotgun (WGS) entry which is preliminary data.</text>
</comment>
<evidence type="ECO:0000313" key="1">
    <source>
        <dbReference type="EMBL" id="GJQ15881.1"/>
    </source>
</evidence>
<dbReference type="OrthoDB" id="10340763at2759"/>
<keyword evidence="2" id="KW-1185">Reference proteome</keyword>
<gene>
    <name evidence="1" type="ORF">GpartN1_g7672.t1</name>
</gene>
<reference evidence="1" key="2">
    <citation type="submission" date="2022-01" db="EMBL/GenBank/DDBJ databases">
        <authorList>
            <person name="Hirooka S."/>
            <person name="Miyagishima S.Y."/>
        </authorList>
    </citation>
    <scope>NUCLEOTIDE SEQUENCE</scope>
    <source>
        <strain evidence="1">NBRC 102759</strain>
    </source>
</reference>
<dbReference type="Proteomes" id="UP001061958">
    <property type="component" value="Unassembled WGS sequence"/>
</dbReference>
<dbReference type="AlphaFoldDB" id="A0A9C7UUF5"/>
<proteinExistence type="predicted"/>
<dbReference type="EMBL" id="BQMJ01000076">
    <property type="protein sequence ID" value="GJQ15881.1"/>
    <property type="molecule type" value="Genomic_DNA"/>
</dbReference>
<evidence type="ECO:0000313" key="2">
    <source>
        <dbReference type="Proteomes" id="UP001061958"/>
    </source>
</evidence>